<dbReference type="SUPFAM" id="SSF51905">
    <property type="entry name" value="FAD/NAD(P)-binding domain"/>
    <property type="match status" value="1"/>
</dbReference>
<keyword evidence="3" id="KW-0285">Flavoprotein</keyword>
<dbReference type="PRINTS" id="PR00420">
    <property type="entry name" value="RNGMNOXGNASE"/>
</dbReference>
<dbReference type="PANTHER" id="PTHR10961">
    <property type="entry name" value="PEROXISOMAL SARCOSINE OXIDASE"/>
    <property type="match status" value="1"/>
</dbReference>
<comment type="similarity">
    <text evidence="2">Belongs to the MSOX/MTOX family.</text>
</comment>
<accession>A0A1Y2DP41</accession>
<keyword evidence="5" id="KW-0560">Oxidoreductase</keyword>
<comment type="cofactor">
    <cofactor evidence="1">
        <name>FAD</name>
        <dbReference type="ChEBI" id="CHEBI:57692"/>
    </cofactor>
</comment>
<proteinExistence type="inferred from homology"/>
<dbReference type="STRING" id="106004.A0A1Y2DP41"/>
<dbReference type="InterPro" id="IPR036188">
    <property type="entry name" value="FAD/NAD-bd_sf"/>
</dbReference>
<evidence type="ECO:0000313" key="8">
    <source>
        <dbReference type="Proteomes" id="UP000193467"/>
    </source>
</evidence>
<dbReference type="GO" id="GO:0008115">
    <property type="term" value="F:sarcosine oxidase activity"/>
    <property type="evidence" value="ECO:0007669"/>
    <property type="project" value="TreeGrafter"/>
</dbReference>
<protein>
    <submittedName>
        <fullName evidence="7">Putative sarcosine oxidase</fullName>
    </submittedName>
</protein>
<evidence type="ECO:0000256" key="4">
    <source>
        <dbReference type="ARBA" id="ARBA00022827"/>
    </source>
</evidence>
<dbReference type="EMBL" id="MCGR01000073">
    <property type="protein sequence ID" value="ORY61048.1"/>
    <property type="molecule type" value="Genomic_DNA"/>
</dbReference>
<dbReference type="PANTHER" id="PTHR10961:SF26">
    <property type="entry name" value="L-SACCHAROPINE OXIDASE"/>
    <property type="match status" value="1"/>
</dbReference>
<evidence type="ECO:0000256" key="5">
    <source>
        <dbReference type="ARBA" id="ARBA00023002"/>
    </source>
</evidence>
<keyword evidence="4" id="KW-0274">FAD</keyword>
<dbReference type="GO" id="GO:0051698">
    <property type="term" value="F:saccharopine oxidase activity"/>
    <property type="evidence" value="ECO:0007669"/>
    <property type="project" value="TreeGrafter"/>
</dbReference>
<gene>
    <name evidence="7" type="ORF">BCR35DRAFT_295580</name>
</gene>
<reference evidence="7 8" key="1">
    <citation type="submission" date="2016-07" db="EMBL/GenBank/DDBJ databases">
        <title>Pervasive Adenine N6-methylation of Active Genes in Fungi.</title>
        <authorList>
            <consortium name="DOE Joint Genome Institute"/>
            <person name="Mondo S.J."/>
            <person name="Dannebaum R.O."/>
            <person name="Kuo R.C."/>
            <person name="Labutti K."/>
            <person name="Haridas S."/>
            <person name="Kuo A."/>
            <person name="Salamov A."/>
            <person name="Ahrendt S.R."/>
            <person name="Lipzen A."/>
            <person name="Sullivan W."/>
            <person name="Andreopoulos W.B."/>
            <person name="Clum A."/>
            <person name="Lindquist E."/>
            <person name="Daum C."/>
            <person name="Ramamoorthy G.K."/>
            <person name="Gryganskyi A."/>
            <person name="Culley D."/>
            <person name="Magnuson J.K."/>
            <person name="James T.Y."/>
            <person name="O'Malley M.A."/>
            <person name="Stajich J.E."/>
            <person name="Spatafora J.W."/>
            <person name="Visel A."/>
            <person name="Grigoriev I.V."/>
        </authorList>
    </citation>
    <scope>NUCLEOTIDE SEQUENCE [LARGE SCALE GENOMIC DNA]</scope>
    <source>
        <strain evidence="7 8">62-1032</strain>
    </source>
</reference>
<dbReference type="Pfam" id="PF01266">
    <property type="entry name" value="DAO"/>
    <property type="match status" value="1"/>
</dbReference>
<evidence type="ECO:0000313" key="7">
    <source>
        <dbReference type="EMBL" id="ORY61048.1"/>
    </source>
</evidence>
<evidence type="ECO:0000259" key="6">
    <source>
        <dbReference type="Pfam" id="PF01266"/>
    </source>
</evidence>
<dbReference type="InParanoid" id="A0A1Y2DP41"/>
<keyword evidence="8" id="KW-1185">Reference proteome</keyword>
<dbReference type="Gene3D" id="3.30.9.10">
    <property type="entry name" value="D-Amino Acid Oxidase, subunit A, domain 2"/>
    <property type="match status" value="1"/>
</dbReference>
<dbReference type="GO" id="GO:0050660">
    <property type="term" value="F:flavin adenine dinucleotide binding"/>
    <property type="evidence" value="ECO:0007669"/>
    <property type="project" value="InterPro"/>
</dbReference>
<comment type="caution">
    <text evidence="7">The sequence shown here is derived from an EMBL/GenBank/DDBJ whole genome shotgun (WGS) entry which is preliminary data.</text>
</comment>
<evidence type="ECO:0000256" key="2">
    <source>
        <dbReference type="ARBA" id="ARBA00010989"/>
    </source>
</evidence>
<dbReference type="OrthoDB" id="2219495at2759"/>
<feature type="domain" description="FAD dependent oxidoreductase" evidence="6">
    <location>
        <begin position="9"/>
        <end position="373"/>
    </location>
</feature>
<dbReference type="InterPro" id="IPR006076">
    <property type="entry name" value="FAD-dep_OxRdtase"/>
</dbReference>
<evidence type="ECO:0000256" key="1">
    <source>
        <dbReference type="ARBA" id="ARBA00001974"/>
    </source>
</evidence>
<dbReference type="Proteomes" id="UP000193467">
    <property type="component" value="Unassembled WGS sequence"/>
</dbReference>
<dbReference type="Gene3D" id="3.50.50.60">
    <property type="entry name" value="FAD/NAD(P)-binding domain"/>
    <property type="match status" value="1"/>
</dbReference>
<evidence type="ECO:0000256" key="3">
    <source>
        <dbReference type="ARBA" id="ARBA00022630"/>
    </source>
</evidence>
<dbReference type="AlphaFoldDB" id="A0A1Y2DP41"/>
<sequence>MAVNKSSSILVVGAGTFGLSTAWQLAKEGYKSITVIDKHEAPSIASAGHDLNKVFRTQYSNPLYARLAVEARDAWIASPLLKPAYHESGYIFAVSGESQASIDDWQQACDNSRALGAEMVELKTKEEYLAKAPFMQGEMKDWKAVYIPGAGWTHAEMALTALTAECHRLGVRFISGADGAAASLLYSNDGKEVVGVKAESGKEHRASQTILCMGAWLSRVLDVEGMISAKAWCLVHIDLTEEEAALWADGPVINNRVLGYMFEPDAKNRKLKVAPQLPGYTHYTSPTLSYPRSKAEHPTDGIPSEAQALIRKFLAESVPSLAQRPFSFERLCWDAETPDAHLIISKHPTPGLLVAGGGSAHAFKFLPILGKYVQQTLEGSLDKELAKAWAWGPRQAVPNTSLNISVPTKDLSESKGWKHEERL</sequence>
<dbReference type="FunCoup" id="A0A1Y2DP41">
    <property type="interactions" value="76"/>
</dbReference>
<organism evidence="7 8">
    <name type="scientific">Leucosporidium creatinivorum</name>
    <dbReference type="NCBI Taxonomy" id="106004"/>
    <lineage>
        <taxon>Eukaryota</taxon>
        <taxon>Fungi</taxon>
        <taxon>Dikarya</taxon>
        <taxon>Basidiomycota</taxon>
        <taxon>Pucciniomycotina</taxon>
        <taxon>Microbotryomycetes</taxon>
        <taxon>Leucosporidiales</taxon>
        <taxon>Leucosporidium</taxon>
    </lineage>
</organism>
<dbReference type="InterPro" id="IPR045170">
    <property type="entry name" value="MTOX"/>
</dbReference>
<name>A0A1Y2DP41_9BASI</name>